<evidence type="ECO:0000256" key="1">
    <source>
        <dbReference type="ARBA" id="ARBA00023186"/>
    </source>
</evidence>
<dbReference type="InterPro" id="IPR018253">
    <property type="entry name" value="DnaJ_domain_CS"/>
</dbReference>
<proteinExistence type="predicted"/>
<evidence type="ECO:0000259" key="2">
    <source>
        <dbReference type="PROSITE" id="PS50076"/>
    </source>
</evidence>
<dbReference type="GO" id="GO:0036503">
    <property type="term" value="P:ERAD pathway"/>
    <property type="evidence" value="ECO:0007669"/>
    <property type="project" value="TreeGrafter"/>
</dbReference>
<gene>
    <name evidence="3" type="ORF">D3872_04965</name>
</gene>
<dbReference type="InterPro" id="IPR051948">
    <property type="entry name" value="Hsp70_co-chaperone_J-domain"/>
</dbReference>
<protein>
    <submittedName>
        <fullName evidence="3">Molecular chaperone DnaJ</fullName>
    </submittedName>
</protein>
<sequence>MENLYAILGVAPNASDDEIKKVYRSLAMRYHPDRNDAPAAAVRFKSVAKAYEILSDRAKREEYDQSVNHRIILDAEGEAYELWRSLFQLNGVTLPA</sequence>
<dbReference type="GO" id="GO:0051787">
    <property type="term" value="F:misfolded protein binding"/>
    <property type="evidence" value="ECO:0007669"/>
    <property type="project" value="TreeGrafter"/>
</dbReference>
<keyword evidence="1" id="KW-0143">Chaperone</keyword>
<dbReference type="PANTHER" id="PTHR44360">
    <property type="entry name" value="DNAJ HOMOLOG SUBFAMILY B MEMBER 9"/>
    <property type="match status" value="1"/>
</dbReference>
<dbReference type="Proteomes" id="UP000284006">
    <property type="component" value="Unassembled WGS sequence"/>
</dbReference>
<dbReference type="InterPro" id="IPR036869">
    <property type="entry name" value="J_dom_sf"/>
</dbReference>
<evidence type="ECO:0000313" key="3">
    <source>
        <dbReference type="EMBL" id="RJG22869.1"/>
    </source>
</evidence>
<dbReference type="AlphaFoldDB" id="A0A418Y672"/>
<keyword evidence="4" id="KW-1185">Reference proteome</keyword>
<dbReference type="Pfam" id="PF00226">
    <property type="entry name" value="DnaJ"/>
    <property type="match status" value="1"/>
</dbReference>
<comment type="caution">
    <text evidence="3">The sequence shown here is derived from an EMBL/GenBank/DDBJ whole genome shotgun (WGS) entry which is preliminary data.</text>
</comment>
<dbReference type="PANTHER" id="PTHR44360:SF1">
    <property type="entry name" value="DNAJ HOMOLOG SUBFAMILY B MEMBER 9"/>
    <property type="match status" value="1"/>
</dbReference>
<dbReference type="SMART" id="SM00271">
    <property type="entry name" value="DnaJ"/>
    <property type="match status" value="1"/>
</dbReference>
<dbReference type="PROSITE" id="PS50076">
    <property type="entry name" value="DNAJ_2"/>
    <property type="match status" value="1"/>
</dbReference>
<dbReference type="EMBL" id="QYUP01000051">
    <property type="protein sequence ID" value="RJG22869.1"/>
    <property type="molecule type" value="Genomic_DNA"/>
</dbReference>
<dbReference type="RefSeq" id="WP_119809751.1">
    <property type="nucleotide sequence ID" value="NZ_QYUP01000051.1"/>
</dbReference>
<dbReference type="SUPFAM" id="SSF46565">
    <property type="entry name" value="Chaperone J-domain"/>
    <property type="match status" value="1"/>
</dbReference>
<organism evidence="3 4">
    <name type="scientific">Massilia cavernae</name>
    <dbReference type="NCBI Taxonomy" id="2320864"/>
    <lineage>
        <taxon>Bacteria</taxon>
        <taxon>Pseudomonadati</taxon>
        <taxon>Pseudomonadota</taxon>
        <taxon>Betaproteobacteria</taxon>
        <taxon>Burkholderiales</taxon>
        <taxon>Oxalobacteraceae</taxon>
        <taxon>Telluria group</taxon>
        <taxon>Massilia</taxon>
    </lineage>
</organism>
<reference evidence="3 4" key="1">
    <citation type="submission" date="2018-09" db="EMBL/GenBank/DDBJ databases">
        <authorList>
            <person name="Zhu H."/>
        </authorList>
    </citation>
    <scope>NUCLEOTIDE SEQUENCE [LARGE SCALE GENOMIC DNA]</scope>
    <source>
        <strain evidence="3 4">K1S02-61</strain>
    </source>
</reference>
<accession>A0A418Y672</accession>
<dbReference type="PROSITE" id="PS00636">
    <property type="entry name" value="DNAJ_1"/>
    <property type="match status" value="1"/>
</dbReference>
<dbReference type="Gene3D" id="1.10.287.110">
    <property type="entry name" value="DnaJ domain"/>
    <property type="match status" value="1"/>
</dbReference>
<dbReference type="PRINTS" id="PR00625">
    <property type="entry name" value="JDOMAIN"/>
</dbReference>
<dbReference type="OrthoDB" id="9779622at2"/>
<feature type="domain" description="J" evidence="2">
    <location>
        <begin position="3"/>
        <end position="67"/>
    </location>
</feature>
<dbReference type="GO" id="GO:0051087">
    <property type="term" value="F:protein-folding chaperone binding"/>
    <property type="evidence" value="ECO:0007669"/>
    <property type="project" value="TreeGrafter"/>
</dbReference>
<name>A0A418Y672_9BURK</name>
<dbReference type="CDD" id="cd06257">
    <property type="entry name" value="DnaJ"/>
    <property type="match status" value="1"/>
</dbReference>
<dbReference type="InterPro" id="IPR001623">
    <property type="entry name" value="DnaJ_domain"/>
</dbReference>
<evidence type="ECO:0000313" key="4">
    <source>
        <dbReference type="Proteomes" id="UP000284006"/>
    </source>
</evidence>